<keyword evidence="2 5" id="KW-0813">Transport</keyword>
<keyword evidence="6" id="KW-0175">Coiled coil</keyword>
<dbReference type="InterPro" id="IPR006127">
    <property type="entry name" value="ZnuA-like"/>
</dbReference>
<evidence type="ECO:0000313" key="9">
    <source>
        <dbReference type="Proteomes" id="UP000324517"/>
    </source>
</evidence>
<keyword evidence="4 7" id="KW-0732">Signal</keyword>
<protein>
    <submittedName>
        <fullName evidence="8">Manganese transporter</fullName>
    </submittedName>
</protein>
<evidence type="ECO:0000256" key="2">
    <source>
        <dbReference type="ARBA" id="ARBA00022448"/>
    </source>
</evidence>
<dbReference type="PROSITE" id="PS51257">
    <property type="entry name" value="PROKAR_LIPOPROTEIN"/>
    <property type="match status" value="1"/>
</dbReference>
<comment type="subcellular location">
    <subcellularLocation>
        <location evidence="1">Cell envelope</location>
    </subcellularLocation>
</comment>
<keyword evidence="3" id="KW-0479">Metal-binding</keyword>
<dbReference type="SUPFAM" id="SSF53807">
    <property type="entry name" value="Helical backbone' metal receptor"/>
    <property type="match status" value="1"/>
</dbReference>
<feature type="coiled-coil region" evidence="6">
    <location>
        <begin position="146"/>
        <end position="174"/>
    </location>
</feature>
<dbReference type="PANTHER" id="PTHR42953:SF1">
    <property type="entry name" value="METAL-BINDING PROTEIN HI_0362-RELATED"/>
    <property type="match status" value="1"/>
</dbReference>
<evidence type="ECO:0000256" key="7">
    <source>
        <dbReference type="SAM" id="SignalP"/>
    </source>
</evidence>
<dbReference type="RefSeq" id="WP_148979618.1">
    <property type="nucleotide sequence ID" value="NZ_JBNIKO010000003.1"/>
</dbReference>
<dbReference type="GO" id="GO:0030313">
    <property type="term" value="C:cell envelope"/>
    <property type="evidence" value="ECO:0007669"/>
    <property type="project" value="UniProtKB-SubCell"/>
</dbReference>
<dbReference type="GO" id="GO:0007155">
    <property type="term" value="P:cell adhesion"/>
    <property type="evidence" value="ECO:0007669"/>
    <property type="project" value="InterPro"/>
</dbReference>
<dbReference type="PRINTS" id="PR00691">
    <property type="entry name" value="ADHESINB"/>
</dbReference>
<feature type="signal peptide" evidence="7">
    <location>
        <begin position="1"/>
        <end position="27"/>
    </location>
</feature>
<dbReference type="OrthoDB" id="9793396at2"/>
<organism evidence="8 9">
    <name type="scientific">Sutcliffiella horikoshii</name>
    <dbReference type="NCBI Taxonomy" id="79883"/>
    <lineage>
        <taxon>Bacteria</taxon>
        <taxon>Bacillati</taxon>
        <taxon>Bacillota</taxon>
        <taxon>Bacilli</taxon>
        <taxon>Bacillales</taxon>
        <taxon>Bacillaceae</taxon>
        <taxon>Sutcliffiella</taxon>
    </lineage>
</organism>
<feature type="chain" id="PRO_5022740772" evidence="7">
    <location>
        <begin position="28"/>
        <end position="308"/>
    </location>
</feature>
<dbReference type="Proteomes" id="UP000324517">
    <property type="component" value="Unassembled WGS sequence"/>
</dbReference>
<accession>A0A5D4T6S5</accession>
<dbReference type="GO" id="GO:0030001">
    <property type="term" value="P:metal ion transport"/>
    <property type="evidence" value="ECO:0007669"/>
    <property type="project" value="InterPro"/>
</dbReference>
<evidence type="ECO:0000256" key="1">
    <source>
        <dbReference type="ARBA" id="ARBA00004196"/>
    </source>
</evidence>
<dbReference type="InterPro" id="IPR050492">
    <property type="entry name" value="Bact_metal-bind_prot9"/>
</dbReference>
<evidence type="ECO:0000256" key="4">
    <source>
        <dbReference type="ARBA" id="ARBA00022729"/>
    </source>
</evidence>
<evidence type="ECO:0000256" key="5">
    <source>
        <dbReference type="RuleBase" id="RU003512"/>
    </source>
</evidence>
<dbReference type="InterPro" id="IPR006129">
    <property type="entry name" value="AdhesinB"/>
</dbReference>
<comment type="caution">
    <text evidence="8">The sequence shown here is derived from an EMBL/GenBank/DDBJ whole genome shotgun (WGS) entry which is preliminary data.</text>
</comment>
<dbReference type="Pfam" id="PF01297">
    <property type="entry name" value="ZnuA"/>
    <property type="match status" value="1"/>
</dbReference>
<evidence type="ECO:0000256" key="6">
    <source>
        <dbReference type="SAM" id="Coils"/>
    </source>
</evidence>
<gene>
    <name evidence="8" type="ORF">FZC75_12810</name>
</gene>
<reference evidence="8 9" key="1">
    <citation type="submission" date="2019-08" db="EMBL/GenBank/DDBJ databases">
        <title>Bacillus genomes from the desert of Cuatro Cienegas, Coahuila.</title>
        <authorList>
            <person name="Olmedo-Alvarez G."/>
        </authorList>
    </citation>
    <scope>NUCLEOTIDE SEQUENCE [LARGE SCALE GENOMIC DNA]</scope>
    <source>
        <strain evidence="8 9">CH98b_3T</strain>
    </source>
</reference>
<dbReference type="AlphaFoldDB" id="A0A5D4T6S5"/>
<dbReference type="PRINTS" id="PR00690">
    <property type="entry name" value="ADHESNFAMILY"/>
</dbReference>
<sequence length="308" mass="33777">MRKLLGRLVLIGAISFGLTACSSGANSDEKETIQVTTTIAQIADIVENIGGDKVKVESLMGPGIDPHLYKASQGDLSKLNDADIIFYNGLRLEGRMGEILNKMTEEKPTIPVAESVPSELLLKAEGETDKMDPHIWFDITLWLYAVEEVRNTLVEQDEENAAYYEKNAESYINELKELDAYAKEQIATIPPESRVLVTAHDAFQYFGEAYDMEVTGLQGLSTDAEFGLNDVRSIVDLLVERDIKAVFVESSISEDSINAVVQGAESRGHTVKIGGELYSDAMGAAGTETGTYLGMFRHNIETIVNSLK</sequence>
<dbReference type="EMBL" id="VTET01000006">
    <property type="protein sequence ID" value="TYS71427.1"/>
    <property type="molecule type" value="Genomic_DNA"/>
</dbReference>
<dbReference type="PANTHER" id="PTHR42953">
    <property type="entry name" value="HIGH-AFFINITY ZINC UPTAKE SYSTEM PROTEIN ZNUA-RELATED"/>
    <property type="match status" value="1"/>
</dbReference>
<name>A0A5D4T6S5_9BACI</name>
<evidence type="ECO:0000256" key="3">
    <source>
        <dbReference type="ARBA" id="ARBA00022723"/>
    </source>
</evidence>
<dbReference type="InterPro" id="IPR006128">
    <property type="entry name" value="Lipoprotein_PsaA-like"/>
</dbReference>
<proteinExistence type="inferred from homology"/>
<dbReference type="Gene3D" id="3.40.50.1980">
    <property type="entry name" value="Nitrogenase molybdenum iron protein domain"/>
    <property type="match status" value="2"/>
</dbReference>
<evidence type="ECO:0000313" key="8">
    <source>
        <dbReference type="EMBL" id="TYS71427.1"/>
    </source>
</evidence>
<comment type="similarity">
    <text evidence="5">Belongs to the bacterial solute-binding protein 9 family.</text>
</comment>
<dbReference type="GO" id="GO:0046872">
    <property type="term" value="F:metal ion binding"/>
    <property type="evidence" value="ECO:0007669"/>
    <property type="project" value="UniProtKB-KW"/>
</dbReference>